<dbReference type="InterPro" id="IPR002539">
    <property type="entry name" value="MaoC-like_dom"/>
</dbReference>
<reference evidence="4 5" key="1">
    <citation type="journal article" date="2023" name="Microb. Genom.">
        <title>Mesoterricola silvestris gen. nov., sp. nov., Mesoterricola sediminis sp. nov., Geothrix oryzae sp. nov., Geothrix edaphica sp. nov., Geothrix rubra sp. nov., and Geothrix limicola sp. nov., six novel members of Acidobacteriota isolated from soils.</title>
        <authorList>
            <person name="Weisberg A.J."/>
            <person name="Pearce E."/>
            <person name="Kramer C.G."/>
            <person name="Chang J.H."/>
            <person name="Clarke C.R."/>
        </authorList>
    </citation>
    <scope>NUCLEOTIDE SEQUENCE [LARGE SCALE GENOMIC DNA]</scope>
    <source>
        <strain evidence="4 5">NE20-4-1</strain>
    </source>
</reference>
<dbReference type="CDD" id="cd03454">
    <property type="entry name" value="YdeM"/>
    <property type="match status" value="1"/>
</dbReference>
<dbReference type="PANTHER" id="PTHR43664:SF1">
    <property type="entry name" value="BETA-METHYLMALYL-COA DEHYDRATASE"/>
    <property type="match status" value="1"/>
</dbReference>
<evidence type="ECO:0000256" key="2">
    <source>
        <dbReference type="SAM" id="MobiDB-lite"/>
    </source>
</evidence>
<comment type="caution">
    <text evidence="4">The sequence shown here is derived from an EMBL/GenBank/DDBJ whole genome shotgun (WGS) entry which is preliminary data.</text>
</comment>
<accession>A0ABU4N5I3</accession>
<proteinExistence type="inferred from homology"/>
<dbReference type="RefSeq" id="WP_237270015.1">
    <property type="nucleotide sequence ID" value="NZ_JABXWF010000042.1"/>
</dbReference>
<feature type="region of interest" description="Disordered" evidence="2">
    <location>
        <begin position="129"/>
        <end position="152"/>
    </location>
</feature>
<dbReference type="InterPro" id="IPR052342">
    <property type="entry name" value="MCH/BMMD"/>
</dbReference>
<protein>
    <submittedName>
        <fullName evidence="4">MaoC family dehydratase</fullName>
    </submittedName>
</protein>
<evidence type="ECO:0000313" key="5">
    <source>
        <dbReference type="Proteomes" id="UP001282474"/>
    </source>
</evidence>
<dbReference type="Proteomes" id="UP001282474">
    <property type="component" value="Unassembled WGS sequence"/>
</dbReference>
<sequence>MTTGTTTTLSATDFATPVEDRYFEDYVPGAVNVYVSITMTRQDILRFADEFDPQSLHNDPQAARQGPFNGLIASGWHTCSVTMGMYVDHYVSKVASLASPGIDELRWVQPVRPGDSLLLRATVQDARLSRSKPDRRLVTPASRSSTSTAGQC</sequence>
<evidence type="ECO:0000256" key="1">
    <source>
        <dbReference type="ARBA" id="ARBA00005254"/>
    </source>
</evidence>
<dbReference type="PANTHER" id="PTHR43664">
    <property type="entry name" value="MONOAMINE OXIDASE-RELATED"/>
    <property type="match status" value="1"/>
</dbReference>
<feature type="domain" description="MaoC-like" evidence="3">
    <location>
        <begin position="35"/>
        <end position="131"/>
    </location>
</feature>
<gene>
    <name evidence="4" type="ORF">PV383_47610</name>
</gene>
<comment type="similarity">
    <text evidence="1">Belongs to the enoyl-CoA hydratase/isomerase family.</text>
</comment>
<dbReference type="Gene3D" id="3.10.129.10">
    <property type="entry name" value="Hotdog Thioesterase"/>
    <property type="match status" value="1"/>
</dbReference>
<dbReference type="InterPro" id="IPR029069">
    <property type="entry name" value="HotDog_dom_sf"/>
</dbReference>
<name>A0ABU4N5I3_9ACTN</name>
<evidence type="ECO:0000313" key="4">
    <source>
        <dbReference type="EMBL" id="MDX3044768.1"/>
    </source>
</evidence>
<dbReference type="Pfam" id="PF01575">
    <property type="entry name" value="MaoC_dehydratas"/>
    <property type="match status" value="1"/>
</dbReference>
<evidence type="ECO:0000259" key="3">
    <source>
        <dbReference type="Pfam" id="PF01575"/>
    </source>
</evidence>
<keyword evidence="5" id="KW-1185">Reference proteome</keyword>
<organism evidence="4 5">
    <name type="scientific">Streptomyces caniscabiei</name>
    <dbReference type="NCBI Taxonomy" id="2746961"/>
    <lineage>
        <taxon>Bacteria</taxon>
        <taxon>Bacillati</taxon>
        <taxon>Actinomycetota</taxon>
        <taxon>Actinomycetes</taxon>
        <taxon>Kitasatosporales</taxon>
        <taxon>Streptomycetaceae</taxon>
        <taxon>Streptomyces</taxon>
    </lineage>
</organism>
<dbReference type="EMBL" id="JARAWJ010000117">
    <property type="protein sequence ID" value="MDX3044768.1"/>
    <property type="molecule type" value="Genomic_DNA"/>
</dbReference>
<feature type="compositionally biased region" description="Polar residues" evidence="2">
    <location>
        <begin position="141"/>
        <end position="152"/>
    </location>
</feature>
<dbReference type="SUPFAM" id="SSF54637">
    <property type="entry name" value="Thioesterase/thiol ester dehydrase-isomerase"/>
    <property type="match status" value="1"/>
</dbReference>